<evidence type="ECO:0008006" key="3">
    <source>
        <dbReference type="Google" id="ProtNLM"/>
    </source>
</evidence>
<keyword evidence="2" id="KW-1185">Reference proteome</keyword>
<sequence>MDTGVIHRDGSTPNEFKDKPVRVELLRLVHRSAKLPVNDELWTEGGVELRHIIRHCTNDNTGATKYIVRWCTGDPTWETEEAFDDHNNIAAYHKAAQTRTRKRQRAQI</sequence>
<dbReference type="RefSeq" id="XP_014150336.1">
    <property type="nucleotide sequence ID" value="XM_014294861.1"/>
</dbReference>
<protein>
    <recommendedName>
        <fullName evidence="3">Chromo domain-containing protein</fullName>
    </recommendedName>
</protein>
<dbReference type="AlphaFoldDB" id="A0A0L0FI23"/>
<proteinExistence type="predicted"/>
<reference evidence="1 2" key="1">
    <citation type="submission" date="2011-02" db="EMBL/GenBank/DDBJ databases">
        <title>The Genome Sequence of Sphaeroforma arctica JP610.</title>
        <authorList>
            <consortium name="The Broad Institute Genome Sequencing Platform"/>
            <person name="Russ C."/>
            <person name="Cuomo C."/>
            <person name="Young S.K."/>
            <person name="Zeng Q."/>
            <person name="Gargeya S."/>
            <person name="Alvarado L."/>
            <person name="Berlin A."/>
            <person name="Chapman S.B."/>
            <person name="Chen Z."/>
            <person name="Freedman E."/>
            <person name="Gellesch M."/>
            <person name="Goldberg J."/>
            <person name="Griggs A."/>
            <person name="Gujja S."/>
            <person name="Heilman E."/>
            <person name="Heiman D."/>
            <person name="Howarth C."/>
            <person name="Mehta T."/>
            <person name="Neiman D."/>
            <person name="Pearson M."/>
            <person name="Roberts A."/>
            <person name="Saif S."/>
            <person name="Shea T."/>
            <person name="Shenoy N."/>
            <person name="Sisk P."/>
            <person name="Stolte C."/>
            <person name="Sykes S."/>
            <person name="White J."/>
            <person name="Yandava C."/>
            <person name="Burger G."/>
            <person name="Gray M.W."/>
            <person name="Holland P.W.H."/>
            <person name="King N."/>
            <person name="Lang F.B.F."/>
            <person name="Roger A.J."/>
            <person name="Ruiz-Trillo I."/>
            <person name="Haas B."/>
            <person name="Nusbaum C."/>
            <person name="Birren B."/>
        </authorList>
    </citation>
    <scope>NUCLEOTIDE SEQUENCE [LARGE SCALE GENOMIC DNA]</scope>
    <source>
        <strain evidence="1 2">JP610</strain>
    </source>
</reference>
<evidence type="ECO:0000313" key="2">
    <source>
        <dbReference type="Proteomes" id="UP000054560"/>
    </source>
</evidence>
<evidence type="ECO:0000313" key="1">
    <source>
        <dbReference type="EMBL" id="KNC76434.1"/>
    </source>
</evidence>
<dbReference type="Gene3D" id="2.40.50.40">
    <property type="match status" value="1"/>
</dbReference>
<accession>A0A0L0FI23</accession>
<dbReference type="SUPFAM" id="SSF54160">
    <property type="entry name" value="Chromo domain-like"/>
    <property type="match status" value="1"/>
</dbReference>
<dbReference type="Proteomes" id="UP000054560">
    <property type="component" value="Unassembled WGS sequence"/>
</dbReference>
<dbReference type="EMBL" id="KQ243110">
    <property type="protein sequence ID" value="KNC76434.1"/>
    <property type="molecule type" value="Genomic_DNA"/>
</dbReference>
<dbReference type="InterPro" id="IPR016197">
    <property type="entry name" value="Chromo-like_dom_sf"/>
</dbReference>
<name>A0A0L0FI23_9EUKA</name>
<gene>
    <name evidence="1" type="ORF">SARC_11068</name>
</gene>
<dbReference type="GeneID" id="25911572"/>
<organism evidence="1 2">
    <name type="scientific">Sphaeroforma arctica JP610</name>
    <dbReference type="NCBI Taxonomy" id="667725"/>
    <lineage>
        <taxon>Eukaryota</taxon>
        <taxon>Ichthyosporea</taxon>
        <taxon>Ichthyophonida</taxon>
        <taxon>Sphaeroforma</taxon>
    </lineage>
</organism>